<dbReference type="PROSITE" id="PS00028">
    <property type="entry name" value="ZINC_FINGER_C2H2_1"/>
    <property type="match status" value="1"/>
</dbReference>
<dbReference type="SMART" id="SM00355">
    <property type="entry name" value="ZnF_C2H2"/>
    <property type="match status" value="1"/>
</dbReference>
<dbReference type="PROSITE" id="PS50157">
    <property type="entry name" value="ZINC_FINGER_C2H2_2"/>
    <property type="match status" value="1"/>
</dbReference>
<dbReference type="AlphaFoldDB" id="A0AA39X7R1"/>
<dbReference type="FunFam" id="3.30.160.60:FF:000446">
    <property type="entry name" value="Zinc finger protein"/>
    <property type="match status" value="1"/>
</dbReference>
<comment type="caution">
    <text evidence="7">The sequence shown here is derived from an EMBL/GenBank/DDBJ whole genome shotgun (WGS) entry which is preliminary data.</text>
</comment>
<keyword evidence="3" id="KW-0862">Zinc</keyword>
<evidence type="ECO:0000313" key="7">
    <source>
        <dbReference type="EMBL" id="KAK0628876.1"/>
    </source>
</evidence>
<evidence type="ECO:0000256" key="3">
    <source>
        <dbReference type="ARBA" id="ARBA00022833"/>
    </source>
</evidence>
<keyword evidence="2 4" id="KW-0863">Zinc-finger</keyword>
<organism evidence="7 8">
    <name type="scientific">Bombardia bombarda</name>
    <dbReference type="NCBI Taxonomy" id="252184"/>
    <lineage>
        <taxon>Eukaryota</taxon>
        <taxon>Fungi</taxon>
        <taxon>Dikarya</taxon>
        <taxon>Ascomycota</taxon>
        <taxon>Pezizomycotina</taxon>
        <taxon>Sordariomycetes</taxon>
        <taxon>Sordariomycetidae</taxon>
        <taxon>Sordariales</taxon>
        <taxon>Lasiosphaeriaceae</taxon>
        <taxon>Bombardia</taxon>
    </lineage>
</organism>
<feature type="region of interest" description="Disordered" evidence="5">
    <location>
        <begin position="241"/>
        <end position="266"/>
    </location>
</feature>
<evidence type="ECO:0000256" key="1">
    <source>
        <dbReference type="ARBA" id="ARBA00022723"/>
    </source>
</evidence>
<dbReference type="Proteomes" id="UP001174934">
    <property type="component" value="Unassembled WGS sequence"/>
</dbReference>
<accession>A0AA39X7R1</accession>
<proteinExistence type="predicted"/>
<evidence type="ECO:0000256" key="2">
    <source>
        <dbReference type="ARBA" id="ARBA00022771"/>
    </source>
</evidence>
<dbReference type="InterPro" id="IPR013087">
    <property type="entry name" value="Znf_C2H2_type"/>
</dbReference>
<reference evidence="7" key="1">
    <citation type="submission" date="2023-06" db="EMBL/GenBank/DDBJ databases">
        <title>Genome-scale phylogeny and comparative genomics of the fungal order Sordariales.</title>
        <authorList>
            <consortium name="Lawrence Berkeley National Laboratory"/>
            <person name="Hensen N."/>
            <person name="Bonometti L."/>
            <person name="Westerberg I."/>
            <person name="Brannstrom I.O."/>
            <person name="Guillou S."/>
            <person name="Cros-Aarteil S."/>
            <person name="Calhoun S."/>
            <person name="Haridas S."/>
            <person name="Kuo A."/>
            <person name="Mondo S."/>
            <person name="Pangilinan J."/>
            <person name="Riley R."/>
            <person name="LaButti K."/>
            <person name="Andreopoulos B."/>
            <person name="Lipzen A."/>
            <person name="Chen C."/>
            <person name="Yanf M."/>
            <person name="Daum C."/>
            <person name="Ng V."/>
            <person name="Clum A."/>
            <person name="Steindorff A."/>
            <person name="Ohm R."/>
            <person name="Martin F."/>
            <person name="Silar P."/>
            <person name="Natvig D."/>
            <person name="Lalanne C."/>
            <person name="Gautier V."/>
            <person name="Ament-velasquez S.L."/>
            <person name="Kruys A."/>
            <person name="Hutchinson M.I."/>
            <person name="Powell A.J."/>
            <person name="Barry K."/>
            <person name="Miller A.N."/>
            <person name="Grigoriev I.V."/>
            <person name="Debuchy R."/>
            <person name="Gladieux P."/>
            <person name="Thoren M.H."/>
            <person name="Johannesson H."/>
        </authorList>
    </citation>
    <scope>NUCLEOTIDE SEQUENCE</scope>
    <source>
        <strain evidence="7">SMH3391-2</strain>
    </source>
</reference>
<feature type="region of interest" description="Disordered" evidence="5">
    <location>
        <begin position="179"/>
        <end position="214"/>
    </location>
</feature>
<keyword evidence="8" id="KW-1185">Reference proteome</keyword>
<feature type="compositionally biased region" description="Polar residues" evidence="5">
    <location>
        <begin position="245"/>
        <end position="261"/>
    </location>
</feature>
<gene>
    <name evidence="7" type="ORF">B0T17DRAFT_505488</name>
</gene>
<name>A0AA39X7R1_9PEZI</name>
<evidence type="ECO:0000313" key="8">
    <source>
        <dbReference type="Proteomes" id="UP001174934"/>
    </source>
</evidence>
<evidence type="ECO:0000259" key="6">
    <source>
        <dbReference type="PROSITE" id="PS50157"/>
    </source>
</evidence>
<feature type="compositionally biased region" description="Basic residues" evidence="5">
    <location>
        <begin position="184"/>
        <end position="196"/>
    </location>
</feature>
<dbReference type="EMBL" id="JAULSR010000002">
    <property type="protein sequence ID" value="KAK0628876.1"/>
    <property type="molecule type" value="Genomic_DNA"/>
</dbReference>
<feature type="domain" description="C2H2-type" evidence="6">
    <location>
        <begin position="97"/>
        <end position="120"/>
    </location>
</feature>
<evidence type="ECO:0000256" key="4">
    <source>
        <dbReference type="PROSITE-ProRule" id="PRU00042"/>
    </source>
</evidence>
<protein>
    <recommendedName>
        <fullName evidence="6">C2H2-type domain-containing protein</fullName>
    </recommendedName>
</protein>
<dbReference type="InterPro" id="IPR036236">
    <property type="entry name" value="Znf_C2H2_sf"/>
</dbReference>
<sequence length="426" mass="47105">MAENYFACTACPDVLPLRFEVIVAHISSHIQNYQSMTSAILDQLQTVLRTVNICKGCSSDGNLPNDGAQVRGEGDREGDGEGDGDVDGRGLTKGRPFKCPDCGSAFARTQDLKRHYQRLHYPCDENCPACSWHFFNADQLIIHRCADEPSPDLRREISGRRDTVVKEISTKLKPKVETLSVRSYMRKRRRSGRPRSHSPDHPTAGPPKGNGTSAEVVSLSMRTPGLFVDDGSESLAVDNQAEALEQSQSKTPTDRVFQSNEGDVPPRTDQSFTGLGAFDQNAQNSGTISGPIGDSQYYRWESGQAAIDPNQMISNRMQHQITICGLMPFLEAEAQDGSDPGMRPIEEVSRWSSTNGARDAVLLKRRANVSNMSARLMEPHVRDTRHTKAPDWIRAQGAVRTFSIRAWSNANCWKQGGQILSTERSV</sequence>
<keyword evidence="1" id="KW-0479">Metal-binding</keyword>
<evidence type="ECO:0000256" key="5">
    <source>
        <dbReference type="SAM" id="MobiDB-lite"/>
    </source>
</evidence>
<dbReference type="Gene3D" id="3.30.160.60">
    <property type="entry name" value="Classic Zinc Finger"/>
    <property type="match status" value="1"/>
</dbReference>
<dbReference type="GO" id="GO:0008270">
    <property type="term" value="F:zinc ion binding"/>
    <property type="evidence" value="ECO:0007669"/>
    <property type="project" value="UniProtKB-KW"/>
</dbReference>
<feature type="region of interest" description="Disordered" evidence="5">
    <location>
        <begin position="64"/>
        <end position="92"/>
    </location>
</feature>
<dbReference type="SUPFAM" id="SSF57667">
    <property type="entry name" value="beta-beta-alpha zinc fingers"/>
    <property type="match status" value="1"/>
</dbReference>